<feature type="transmembrane region" description="Helical" evidence="1">
    <location>
        <begin position="272"/>
        <end position="293"/>
    </location>
</feature>
<feature type="transmembrane region" description="Helical" evidence="1">
    <location>
        <begin position="33"/>
        <end position="53"/>
    </location>
</feature>
<dbReference type="Pfam" id="PF04235">
    <property type="entry name" value="DUF418"/>
    <property type="match status" value="1"/>
</dbReference>
<comment type="caution">
    <text evidence="3">The sequence shown here is derived from an EMBL/GenBank/DDBJ whole genome shotgun (WGS) entry which is preliminary data.</text>
</comment>
<gene>
    <name evidence="3" type="ORF">CAL65_20640</name>
</gene>
<dbReference type="PANTHER" id="PTHR30590:SF2">
    <property type="entry name" value="INNER MEMBRANE PROTEIN"/>
    <property type="match status" value="1"/>
</dbReference>
<accession>A0A3E0WH08</accession>
<feature type="transmembrane region" description="Helical" evidence="1">
    <location>
        <begin position="60"/>
        <end position="82"/>
    </location>
</feature>
<dbReference type="InterPro" id="IPR007349">
    <property type="entry name" value="DUF418"/>
</dbReference>
<feature type="domain" description="DUF418" evidence="2">
    <location>
        <begin position="150"/>
        <end position="312"/>
    </location>
</feature>
<evidence type="ECO:0000313" key="4">
    <source>
        <dbReference type="Proteomes" id="UP000256763"/>
    </source>
</evidence>
<organism evidence="3 4">
    <name type="scientific">Alkalilimnicola ehrlichii</name>
    <dbReference type="NCBI Taxonomy" id="351052"/>
    <lineage>
        <taxon>Bacteria</taxon>
        <taxon>Pseudomonadati</taxon>
        <taxon>Pseudomonadota</taxon>
        <taxon>Gammaproteobacteria</taxon>
        <taxon>Chromatiales</taxon>
        <taxon>Ectothiorhodospiraceae</taxon>
        <taxon>Alkalilimnicola</taxon>
    </lineage>
</organism>
<keyword evidence="1" id="KW-0812">Transmembrane</keyword>
<dbReference type="EMBL" id="NFZW01000035">
    <property type="protein sequence ID" value="RFA32048.1"/>
    <property type="molecule type" value="Genomic_DNA"/>
</dbReference>
<keyword evidence="1" id="KW-0472">Membrane</keyword>
<dbReference type="AlphaFoldDB" id="A0A3E0WH08"/>
<feature type="transmembrane region" description="Helical" evidence="1">
    <location>
        <begin position="236"/>
        <end position="260"/>
    </location>
</feature>
<dbReference type="Proteomes" id="UP000256763">
    <property type="component" value="Unassembled WGS sequence"/>
</dbReference>
<reference evidence="4" key="1">
    <citation type="submission" date="2017-05" db="EMBL/GenBank/DDBJ databases">
        <authorList>
            <person name="Sharma S."/>
            <person name="Sidhu C."/>
            <person name="Pinnaka A.K."/>
        </authorList>
    </citation>
    <scope>NUCLEOTIDE SEQUENCE [LARGE SCALE GENOMIC DNA]</scope>
    <source>
        <strain evidence="4">AK93</strain>
    </source>
</reference>
<evidence type="ECO:0000256" key="1">
    <source>
        <dbReference type="SAM" id="Phobius"/>
    </source>
</evidence>
<feature type="transmembrane region" description="Helical" evidence="1">
    <location>
        <begin position="206"/>
        <end position="224"/>
    </location>
</feature>
<feature type="transmembrane region" description="Helical" evidence="1">
    <location>
        <begin position="168"/>
        <end position="186"/>
    </location>
</feature>
<keyword evidence="4" id="KW-1185">Reference proteome</keyword>
<protein>
    <recommendedName>
        <fullName evidence="2">DUF418 domain-containing protein</fullName>
    </recommendedName>
</protein>
<dbReference type="RefSeq" id="WP_116348517.1">
    <property type="nucleotide sequence ID" value="NZ_NFZW01000035.1"/>
</dbReference>
<evidence type="ECO:0000259" key="2">
    <source>
        <dbReference type="Pfam" id="PF04235"/>
    </source>
</evidence>
<feature type="transmembrane region" description="Helical" evidence="1">
    <location>
        <begin position="136"/>
        <end position="156"/>
    </location>
</feature>
<evidence type="ECO:0000313" key="3">
    <source>
        <dbReference type="EMBL" id="RFA32048.1"/>
    </source>
</evidence>
<dbReference type="PANTHER" id="PTHR30590">
    <property type="entry name" value="INNER MEMBRANE PROTEIN"/>
    <property type="match status" value="1"/>
</dbReference>
<sequence length="315" mass="35538">MAQKAVDAGQGALQLQLRRMAWLMLFGLLHGYLLWYGDILFTYALAGLLLCWLWRLPAALLFVLGALLVAVPSAMLVLAVPAGQTPTIAAEMLPFWAPSAEDIERELTAYRGDWGQQMPLRFELMSLSLLAFPLQTFWRVGGLMLIGMGLYKIGLLTGAVSPAVCRRLLLVGLLAGVPLVLLGVLRNYQQGWDVHYLAFFGREYNYWGSIAIALAYVAAVVRVCQVGYLPRVRQALAAVGRLALTNYLMQTVICTTLFYGHGLGWFGQLERMPLLLLVVVIWAFQIVFSLLWLRRFAYGPVEWLWRALTYWRFRF</sequence>
<name>A0A3E0WH08_9GAMM</name>
<dbReference type="InterPro" id="IPR052529">
    <property type="entry name" value="Bact_Transport_Assoc"/>
</dbReference>
<proteinExistence type="predicted"/>
<keyword evidence="1" id="KW-1133">Transmembrane helix</keyword>